<dbReference type="InterPro" id="IPR029052">
    <property type="entry name" value="Metallo-depent_PP-like"/>
</dbReference>
<dbReference type="GO" id="GO:0016874">
    <property type="term" value="F:ligase activity"/>
    <property type="evidence" value="ECO:0007669"/>
    <property type="project" value="UniProtKB-KW"/>
</dbReference>
<reference evidence="1 2" key="1">
    <citation type="submission" date="2022-06" db="EMBL/GenBank/DDBJ databases">
        <authorList>
            <person name="Xuan X."/>
        </authorList>
    </citation>
    <scope>NUCLEOTIDE SEQUENCE [LARGE SCALE GENOMIC DNA]</scope>
    <source>
        <strain evidence="1 2">2V75</strain>
    </source>
</reference>
<keyword evidence="1" id="KW-0436">Ligase</keyword>
<gene>
    <name evidence="1" type="primary">pdeM</name>
    <name evidence="1" type="ORF">NG653_09560</name>
</gene>
<evidence type="ECO:0000313" key="1">
    <source>
        <dbReference type="EMBL" id="MCO5725100.1"/>
    </source>
</evidence>
<keyword evidence="2" id="KW-1185">Reference proteome</keyword>
<dbReference type="InterPro" id="IPR026336">
    <property type="entry name" value="PdeM-like"/>
</dbReference>
<dbReference type="EC" id="3.1.-.-" evidence="1"/>
<dbReference type="PIRSF" id="PIRSF000887">
    <property type="entry name" value="Pesterase_MJ0037"/>
    <property type="match status" value="1"/>
</dbReference>
<name>A0ABT1AZT6_9FLAO</name>
<dbReference type="GO" id="GO:0004519">
    <property type="term" value="F:endonuclease activity"/>
    <property type="evidence" value="ECO:0007669"/>
    <property type="project" value="UniProtKB-KW"/>
</dbReference>
<dbReference type="GO" id="GO:0016787">
    <property type="term" value="F:hydrolase activity"/>
    <property type="evidence" value="ECO:0007669"/>
    <property type="project" value="UniProtKB-KW"/>
</dbReference>
<dbReference type="Proteomes" id="UP001206312">
    <property type="component" value="Unassembled WGS sequence"/>
</dbReference>
<sequence>MTHTLEFGGELLELHPWGVLYWKRESLLIVSDVHFGKVTHFRKYGAAVPQKALERNFIRMDCLLQDFRPARVCFLGDLFHSHLNREWDLFSQWAVGCPAALELVLGNHDILSPTRYEALGIRCGESFREGPFLFTHYPMDAFEGFNIAGHIHPAVRLKGPGKERLRLPCFFIRGRQLIVPAFGAFTGSHVLEPRKGDRAFALAGEAVIALDEAAPGRP</sequence>
<keyword evidence="1" id="KW-0378">Hydrolase</keyword>
<organism evidence="1 2">
    <name type="scientific">Robiginitalea marina</name>
    <dbReference type="NCBI Taxonomy" id="2954105"/>
    <lineage>
        <taxon>Bacteria</taxon>
        <taxon>Pseudomonadati</taxon>
        <taxon>Bacteroidota</taxon>
        <taxon>Flavobacteriia</taxon>
        <taxon>Flavobacteriales</taxon>
        <taxon>Flavobacteriaceae</taxon>
        <taxon>Robiginitalea</taxon>
    </lineage>
</organism>
<dbReference type="EMBL" id="JAMXIB010000006">
    <property type="protein sequence ID" value="MCO5725100.1"/>
    <property type="molecule type" value="Genomic_DNA"/>
</dbReference>
<evidence type="ECO:0000313" key="2">
    <source>
        <dbReference type="Proteomes" id="UP001206312"/>
    </source>
</evidence>
<dbReference type="NCBIfam" id="TIGR04123">
    <property type="entry name" value="P_estr_lig_assc"/>
    <property type="match status" value="1"/>
</dbReference>
<dbReference type="PANTHER" id="PTHR39323:SF1">
    <property type="entry name" value="BLR1149 PROTEIN"/>
    <property type="match status" value="1"/>
</dbReference>
<accession>A0ABT1AZT6</accession>
<comment type="caution">
    <text evidence="1">The sequence shown here is derived from an EMBL/GenBank/DDBJ whole genome shotgun (WGS) entry which is preliminary data.</text>
</comment>
<dbReference type="SUPFAM" id="SSF56300">
    <property type="entry name" value="Metallo-dependent phosphatases"/>
    <property type="match status" value="1"/>
</dbReference>
<dbReference type="RefSeq" id="WP_252741473.1">
    <property type="nucleotide sequence ID" value="NZ_JAMXIB010000006.1"/>
</dbReference>
<dbReference type="Gene3D" id="3.60.21.10">
    <property type="match status" value="1"/>
</dbReference>
<dbReference type="PANTHER" id="PTHR39323">
    <property type="entry name" value="BLR1149 PROTEIN"/>
    <property type="match status" value="1"/>
</dbReference>
<keyword evidence="1" id="KW-0255">Endonuclease</keyword>
<dbReference type="InterPro" id="IPR024173">
    <property type="entry name" value="Pesterase_MJ0037-like"/>
</dbReference>
<protein>
    <submittedName>
        <fullName evidence="1">Ligase-associated DNA damage response endonuclease PdeM</fullName>
        <ecNumber evidence="1">3.1.-.-</ecNumber>
    </submittedName>
</protein>
<keyword evidence="1" id="KW-0540">Nuclease</keyword>
<proteinExistence type="predicted"/>